<accession>A0A0A9EYY5</accession>
<reference evidence="1" key="1">
    <citation type="submission" date="2014-09" db="EMBL/GenBank/DDBJ databases">
        <authorList>
            <person name="Magalhaes I.L.F."/>
            <person name="Oliveira U."/>
            <person name="Santos F.R."/>
            <person name="Vidigal T.H.D.A."/>
            <person name="Brescovit A.D."/>
            <person name="Santos A.J."/>
        </authorList>
    </citation>
    <scope>NUCLEOTIDE SEQUENCE</scope>
    <source>
        <tissue evidence="1">Shoot tissue taken approximately 20 cm above the soil surface</tissue>
    </source>
</reference>
<protein>
    <submittedName>
        <fullName evidence="1">Uncharacterized protein</fullName>
    </submittedName>
</protein>
<organism evidence="1">
    <name type="scientific">Arundo donax</name>
    <name type="common">Giant reed</name>
    <name type="synonym">Donax arundinaceus</name>
    <dbReference type="NCBI Taxonomy" id="35708"/>
    <lineage>
        <taxon>Eukaryota</taxon>
        <taxon>Viridiplantae</taxon>
        <taxon>Streptophyta</taxon>
        <taxon>Embryophyta</taxon>
        <taxon>Tracheophyta</taxon>
        <taxon>Spermatophyta</taxon>
        <taxon>Magnoliopsida</taxon>
        <taxon>Liliopsida</taxon>
        <taxon>Poales</taxon>
        <taxon>Poaceae</taxon>
        <taxon>PACMAD clade</taxon>
        <taxon>Arundinoideae</taxon>
        <taxon>Arundineae</taxon>
        <taxon>Arundo</taxon>
    </lineage>
</organism>
<sequence length="37" mass="4437">MIRPFVVPLRISRYGAKQSQQQRFQQDLKILSHKILL</sequence>
<proteinExistence type="predicted"/>
<dbReference type="EMBL" id="GBRH01193732">
    <property type="protein sequence ID" value="JAE04164.1"/>
    <property type="molecule type" value="Transcribed_RNA"/>
</dbReference>
<name>A0A0A9EYY5_ARUDO</name>
<reference evidence="1" key="2">
    <citation type="journal article" date="2015" name="Data Brief">
        <title>Shoot transcriptome of the giant reed, Arundo donax.</title>
        <authorList>
            <person name="Barrero R.A."/>
            <person name="Guerrero F.D."/>
            <person name="Moolhuijzen P."/>
            <person name="Goolsby J.A."/>
            <person name="Tidwell J."/>
            <person name="Bellgard S.E."/>
            <person name="Bellgard M.I."/>
        </authorList>
    </citation>
    <scope>NUCLEOTIDE SEQUENCE</scope>
    <source>
        <tissue evidence="1">Shoot tissue taken approximately 20 cm above the soil surface</tissue>
    </source>
</reference>
<dbReference type="AlphaFoldDB" id="A0A0A9EYY5"/>
<evidence type="ECO:0000313" key="1">
    <source>
        <dbReference type="EMBL" id="JAE04164.1"/>
    </source>
</evidence>